<feature type="non-terminal residue" evidence="2">
    <location>
        <position position="1"/>
    </location>
</feature>
<sequence length="174" mass="19816">ENPNVSIAVPLHPQKVSAWAAISVKGVYLQFFEGTVTSQSYKELLETKFFPHAKKRGLVKNFHFMQDGATPHRTREVFESIHEVYGNRVIGLGYPKFAHGGLEWPPYSPDLNPCDFFLWGYLKDKCYAVQPQNTAELINSIKKCTRSIPTSMLDNVFQSFCKRLQFCANSNGQH</sequence>
<dbReference type="GO" id="GO:0003676">
    <property type="term" value="F:nucleic acid binding"/>
    <property type="evidence" value="ECO:0007669"/>
    <property type="project" value="InterPro"/>
</dbReference>
<gene>
    <name evidence="2" type="ORF">EAG_00436</name>
</gene>
<evidence type="ECO:0000313" key="3">
    <source>
        <dbReference type="Proteomes" id="UP000000311"/>
    </source>
</evidence>
<dbReference type="AlphaFoldDB" id="E2AR87"/>
<name>E2AR87_CAMFO</name>
<dbReference type="Gene3D" id="3.30.420.10">
    <property type="entry name" value="Ribonuclease H-like superfamily/Ribonuclease H"/>
    <property type="match status" value="1"/>
</dbReference>
<dbReference type="InterPro" id="IPR036397">
    <property type="entry name" value="RNaseH_sf"/>
</dbReference>
<evidence type="ECO:0000313" key="2">
    <source>
        <dbReference type="EMBL" id="EFN64052.1"/>
    </source>
</evidence>
<reference evidence="2 3" key="1">
    <citation type="journal article" date="2010" name="Science">
        <title>Genomic comparison of the ants Camponotus floridanus and Harpegnathos saltator.</title>
        <authorList>
            <person name="Bonasio R."/>
            <person name="Zhang G."/>
            <person name="Ye C."/>
            <person name="Mutti N.S."/>
            <person name="Fang X."/>
            <person name="Qin N."/>
            <person name="Donahue G."/>
            <person name="Yang P."/>
            <person name="Li Q."/>
            <person name="Li C."/>
            <person name="Zhang P."/>
            <person name="Huang Z."/>
            <person name="Berger S.L."/>
            <person name="Reinberg D."/>
            <person name="Wang J."/>
            <person name="Liebig J."/>
        </authorList>
    </citation>
    <scope>NUCLEOTIDE SEQUENCE [LARGE SCALE GENOMIC DNA]</scope>
    <source>
        <strain evidence="3">C129</strain>
    </source>
</reference>
<dbReference type="PANTHER" id="PTHR47326">
    <property type="entry name" value="TRANSPOSABLE ELEMENT TC3 TRANSPOSASE-LIKE PROTEIN"/>
    <property type="match status" value="1"/>
</dbReference>
<proteinExistence type="predicted"/>
<feature type="non-terminal residue" evidence="2">
    <location>
        <position position="174"/>
    </location>
</feature>
<organism evidence="3">
    <name type="scientific">Camponotus floridanus</name>
    <name type="common">Florida carpenter ant</name>
    <dbReference type="NCBI Taxonomy" id="104421"/>
    <lineage>
        <taxon>Eukaryota</taxon>
        <taxon>Metazoa</taxon>
        <taxon>Ecdysozoa</taxon>
        <taxon>Arthropoda</taxon>
        <taxon>Hexapoda</taxon>
        <taxon>Insecta</taxon>
        <taxon>Pterygota</taxon>
        <taxon>Neoptera</taxon>
        <taxon>Endopterygota</taxon>
        <taxon>Hymenoptera</taxon>
        <taxon>Apocrita</taxon>
        <taxon>Aculeata</taxon>
        <taxon>Formicoidea</taxon>
        <taxon>Formicidae</taxon>
        <taxon>Formicinae</taxon>
        <taxon>Camponotus</taxon>
    </lineage>
</organism>
<feature type="domain" description="Tc1-like transposase DDE" evidence="1">
    <location>
        <begin position="12"/>
        <end position="134"/>
    </location>
</feature>
<dbReference type="OMA" id="RVECCHA"/>
<accession>E2AR87</accession>
<dbReference type="InterPro" id="IPR038717">
    <property type="entry name" value="Tc1-like_DDE_dom"/>
</dbReference>
<evidence type="ECO:0000259" key="1">
    <source>
        <dbReference type="Pfam" id="PF13358"/>
    </source>
</evidence>
<dbReference type="OrthoDB" id="9971063at2759"/>
<dbReference type="EMBL" id="GL441935">
    <property type="protein sequence ID" value="EFN64052.1"/>
    <property type="molecule type" value="Genomic_DNA"/>
</dbReference>
<keyword evidence="3" id="KW-1185">Reference proteome</keyword>
<protein>
    <submittedName>
        <fullName evidence="2">Transposable element Tc3 transposase</fullName>
    </submittedName>
</protein>
<dbReference type="Proteomes" id="UP000000311">
    <property type="component" value="Unassembled WGS sequence"/>
</dbReference>
<dbReference type="InParanoid" id="E2AR87"/>
<dbReference type="PANTHER" id="PTHR47326:SF1">
    <property type="entry name" value="HTH PSQ-TYPE DOMAIN-CONTAINING PROTEIN"/>
    <property type="match status" value="1"/>
</dbReference>
<dbReference type="Pfam" id="PF13358">
    <property type="entry name" value="DDE_3"/>
    <property type="match status" value="1"/>
</dbReference>